<dbReference type="PANTHER" id="PTHR12598:SF0">
    <property type="entry name" value="COPPER HOMEOSTASIS PROTEIN CUTC HOMOLOG"/>
    <property type="match status" value="1"/>
</dbReference>
<organism evidence="3 4">
    <name type="scientific">Tribonema minus</name>
    <dbReference type="NCBI Taxonomy" id="303371"/>
    <lineage>
        <taxon>Eukaryota</taxon>
        <taxon>Sar</taxon>
        <taxon>Stramenopiles</taxon>
        <taxon>Ochrophyta</taxon>
        <taxon>PX clade</taxon>
        <taxon>Xanthophyceae</taxon>
        <taxon>Tribonematales</taxon>
        <taxon>Tribonemataceae</taxon>
        <taxon>Tribonema</taxon>
    </lineage>
</organism>
<evidence type="ECO:0000256" key="2">
    <source>
        <dbReference type="ARBA" id="ARBA00019014"/>
    </source>
</evidence>
<accession>A0A835YMB7</accession>
<name>A0A835YMB7_9STRA</name>
<dbReference type="InterPro" id="IPR036822">
    <property type="entry name" value="CutC-like_dom_sf"/>
</dbReference>
<comment type="caution">
    <text evidence="3">The sequence shown here is derived from an EMBL/GenBank/DDBJ whole genome shotgun (WGS) entry which is preliminary data.</text>
</comment>
<dbReference type="GO" id="GO:0005507">
    <property type="term" value="F:copper ion binding"/>
    <property type="evidence" value="ECO:0007669"/>
    <property type="project" value="TreeGrafter"/>
</dbReference>
<dbReference type="EMBL" id="JAFCMP010000521">
    <property type="protein sequence ID" value="KAG5177839.1"/>
    <property type="molecule type" value="Genomic_DNA"/>
</dbReference>
<reference evidence="3" key="1">
    <citation type="submission" date="2021-02" db="EMBL/GenBank/DDBJ databases">
        <title>First Annotated Genome of the Yellow-green Alga Tribonema minus.</title>
        <authorList>
            <person name="Mahan K.M."/>
        </authorList>
    </citation>
    <scope>NUCLEOTIDE SEQUENCE</scope>
    <source>
        <strain evidence="3">UTEX B ZZ1240</strain>
    </source>
</reference>
<evidence type="ECO:0000256" key="1">
    <source>
        <dbReference type="ARBA" id="ARBA00007768"/>
    </source>
</evidence>
<gene>
    <name evidence="3" type="ORF">JKP88DRAFT_202159</name>
</gene>
<dbReference type="Proteomes" id="UP000664859">
    <property type="component" value="Unassembled WGS sequence"/>
</dbReference>
<protein>
    <recommendedName>
        <fullName evidence="2">Copper homeostasis protein cutC homolog</fullName>
    </recommendedName>
</protein>
<proteinExistence type="inferred from homology"/>
<dbReference type="Gene3D" id="3.20.20.380">
    <property type="entry name" value="Copper homeostasis (CutC) domain"/>
    <property type="match status" value="1"/>
</dbReference>
<evidence type="ECO:0000313" key="3">
    <source>
        <dbReference type="EMBL" id="KAG5177839.1"/>
    </source>
</evidence>
<dbReference type="PANTHER" id="PTHR12598">
    <property type="entry name" value="COPPER HOMEOSTASIS PROTEIN CUTC"/>
    <property type="match status" value="1"/>
</dbReference>
<dbReference type="InterPro" id="IPR005627">
    <property type="entry name" value="CutC-like"/>
</dbReference>
<dbReference type="Pfam" id="PF03932">
    <property type="entry name" value="CutC"/>
    <property type="match status" value="1"/>
</dbReference>
<dbReference type="HAMAP" id="MF_00795">
    <property type="entry name" value="CutC"/>
    <property type="match status" value="1"/>
</dbReference>
<evidence type="ECO:0000313" key="4">
    <source>
        <dbReference type="Proteomes" id="UP000664859"/>
    </source>
</evidence>
<dbReference type="OrthoDB" id="7392499at2759"/>
<comment type="similarity">
    <text evidence="1">Belongs to the CutC family.</text>
</comment>
<sequence length="255" mass="26118">MTVLLEACVEGVEGAVAAAAAGVHRIELCAGLLEGGTTPSLGTVEEVIACLSEQHLTRCKVHVLVRPRPGSFCYSAAEARAALRDVRAMRHAGAHGVAVGALREDGSIDTHALASIVALAKDDMQGAAGECPPPMAVTFHRAFDACSTPALQALAQLAERGVDGVLTSGRAATAWEGRHVIRDMVRSGVAGTTVIAAAGVSASNVARLMQATGAEAVHVGSAILEALEEAAPLGMGVQRRVSRDKCGEILQLFSA</sequence>
<dbReference type="AlphaFoldDB" id="A0A835YMB7"/>
<keyword evidence="4" id="KW-1185">Reference proteome</keyword>
<dbReference type="SUPFAM" id="SSF110395">
    <property type="entry name" value="CutC-like"/>
    <property type="match status" value="1"/>
</dbReference>